<keyword evidence="3" id="KW-0808">Transferase</keyword>
<proteinExistence type="predicted"/>
<keyword evidence="2" id="KW-0328">Glycosyltransferase</keyword>
<dbReference type="GO" id="GO:0006487">
    <property type="term" value="P:protein N-linked glycosylation"/>
    <property type="evidence" value="ECO:0007669"/>
    <property type="project" value="TreeGrafter"/>
</dbReference>
<dbReference type="InterPro" id="IPR056576">
    <property type="entry name" value="MGAT4_A/B/C_C"/>
</dbReference>
<reference evidence="6 7" key="1">
    <citation type="submission" date="2019-10" db="EMBL/GenBank/DDBJ databases">
        <title>Assembly and Annotation for the nematode Trichostrongylus colubriformis.</title>
        <authorList>
            <person name="Martin J."/>
        </authorList>
    </citation>
    <scope>NUCLEOTIDE SEQUENCE [LARGE SCALE GENOMIC DNA]</scope>
    <source>
        <strain evidence="6">G859</strain>
        <tissue evidence="6">Whole worm</tissue>
    </source>
</reference>
<accession>A0AAN8G646</accession>
<dbReference type="InterPro" id="IPR006759">
    <property type="entry name" value="Glyco_transf_54"/>
</dbReference>
<feature type="domain" description="MGAT4 A/B/C C-terminal" evidence="5">
    <location>
        <begin position="304"/>
        <end position="419"/>
    </location>
</feature>
<evidence type="ECO:0000256" key="3">
    <source>
        <dbReference type="ARBA" id="ARBA00022679"/>
    </source>
</evidence>
<comment type="caution">
    <text evidence="6">The sequence shown here is derived from an EMBL/GenBank/DDBJ whole genome shotgun (WGS) entry which is preliminary data.</text>
</comment>
<dbReference type="GO" id="GO:0005793">
    <property type="term" value="C:endoplasmic reticulum-Golgi intermediate compartment"/>
    <property type="evidence" value="ECO:0007669"/>
    <property type="project" value="TreeGrafter"/>
</dbReference>
<dbReference type="Pfam" id="PF04666">
    <property type="entry name" value="MGAT4_cons"/>
    <property type="match status" value="1"/>
</dbReference>
<feature type="domain" description="MGAT4 conserved region" evidence="4">
    <location>
        <begin position="17"/>
        <end position="290"/>
    </location>
</feature>
<evidence type="ECO:0000256" key="1">
    <source>
        <dbReference type="ARBA" id="ARBA00004922"/>
    </source>
</evidence>
<evidence type="ECO:0000313" key="6">
    <source>
        <dbReference type="EMBL" id="KAK5984445.1"/>
    </source>
</evidence>
<protein>
    <submittedName>
        <fullName evidence="6">Uncharacterized protein</fullName>
    </submittedName>
</protein>
<dbReference type="Pfam" id="PF23524">
    <property type="entry name" value="MGAT4A_C"/>
    <property type="match status" value="1"/>
</dbReference>
<dbReference type="GO" id="GO:0005795">
    <property type="term" value="C:Golgi stack"/>
    <property type="evidence" value="ECO:0007669"/>
    <property type="project" value="TreeGrafter"/>
</dbReference>
<gene>
    <name evidence="6" type="ORF">GCK32_007895</name>
</gene>
<dbReference type="PANTHER" id="PTHR12062">
    <property type="entry name" value="N-ACETYLGLUCOSAMINYLTRANSFERASE VI"/>
    <property type="match status" value="1"/>
</dbReference>
<dbReference type="AlphaFoldDB" id="A0AAN8G646"/>
<keyword evidence="7" id="KW-1185">Reference proteome</keyword>
<sequence length="454" mass="52862">MEARASDANIFEPGLLSLLPHLVSVDTSSLEPLLFTSTNRTRRKIAFCIPVVERKTSYVLQTLHSLFENLEEQFKPDVVFIVVFAYANVTVESFGDLIELMKANFTPEIQTGLLEIAAIPNTWYSLDLDAIQPTFNDSAERMRWRTKQNLDYIYIMNYGRKRAEYYMHLEDDITATARYGRIIFDYLELKRGRPWFSMFFSTLGLIGKLWRSEDVRYITYAIALYYKFKPVDWIFYDVEYSRFCSVEQNKTDCTAAREASRVIIAPPLFQHNGRVSSLQGKSQKLKERYFEKHHFKSNRGNPKARITTSMKHYLRHSASAGYCNNGFMWFVDVLPGSYLKIEFLHPTKILGILIISGVAKAPLDQFGPETVVFVGYPDGEFRELGSFSEEGDFLARLDGREVSTLELRVTERKERWVIVGYFVIDFLTDRKPPPPPRPEIRRTKREFLSFVKWF</sequence>
<evidence type="ECO:0000256" key="2">
    <source>
        <dbReference type="ARBA" id="ARBA00022676"/>
    </source>
</evidence>
<dbReference type="PANTHER" id="PTHR12062:SF9">
    <property type="entry name" value="ALPHA-1,3-MANNOSYL-GLYCOPROTEIN 4-BETA-N-ACETYLGLUCOSAMINYLTRANSFERASE A, ISOFORM A"/>
    <property type="match status" value="1"/>
</dbReference>
<evidence type="ECO:0000259" key="5">
    <source>
        <dbReference type="Pfam" id="PF23524"/>
    </source>
</evidence>
<dbReference type="GO" id="GO:0005783">
    <property type="term" value="C:endoplasmic reticulum"/>
    <property type="evidence" value="ECO:0007669"/>
    <property type="project" value="TreeGrafter"/>
</dbReference>
<dbReference type="Proteomes" id="UP001331761">
    <property type="component" value="Unassembled WGS sequence"/>
</dbReference>
<dbReference type="GO" id="GO:0008375">
    <property type="term" value="F:acetylglucosaminyltransferase activity"/>
    <property type="evidence" value="ECO:0007669"/>
    <property type="project" value="TreeGrafter"/>
</dbReference>
<dbReference type="EMBL" id="WIXE01002867">
    <property type="protein sequence ID" value="KAK5984445.1"/>
    <property type="molecule type" value="Genomic_DNA"/>
</dbReference>
<organism evidence="6 7">
    <name type="scientific">Trichostrongylus colubriformis</name>
    <name type="common">Black scour worm</name>
    <dbReference type="NCBI Taxonomy" id="6319"/>
    <lineage>
        <taxon>Eukaryota</taxon>
        <taxon>Metazoa</taxon>
        <taxon>Ecdysozoa</taxon>
        <taxon>Nematoda</taxon>
        <taxon>Chromadorea</taxon>
        <taxon>Rhabditida</taxon>
        <taxon>Rhabditina</taxon>
        <taxon>Rhabditomorpha</taxon>
        <taxon>Strongyloidea</taxon>
        <taxon>Trichostrongylidae</taxon>
        <taxon>Trichostrongylus</taxon>
    </lineage>
</organism>
<dbReference type="InterPro" id="IPR057279">
    <property type="entry name" value="MGAT4"/>
</dbReference>
<comment type="pathway">
    <text evidence="1">Protein modification; protein glycosylation.</text>
</comment>
<evidence type="ECO:0000259" key="4">
    <source>
        <dbReference type="Pfam" id="PF04666"/>
    </source>
</evidence>
<evidence type="ECO:0000313" key="7">
    <source>
        <dbReference type="Proteomes" id="UP001331761"/>
    </source>
</evidence>
<name>A0AAN8G646_TRICO</name>